<dbReference type="Proteomes" id="UP000807716">
    <property type="component" value="Unassembled WGS sequence"/>
</dbReference>
<accession>A0A9P6U884</accession>
<feature type="compositionally biased region" description="Basic and acidic residues" evidence="1">
    <location>
        <begin position="324"/>
        <end position="334"/>
    </location>
</feature>
<sequence length="334" mass="36388">MSDDASTLPSPAEMAAGWANMQVSLRSLEEEVRVLRSLQQGSTGSFDPALVRQNEAFAYVPCPRHIQVCSYGTTSGGLPRCSLSEPLFLSPLSVEERKSLRASSHSIVGMDYAPPAVPDGVVLLGDQKPWDSQLRDIQFHLGQCVKGLDYFMDVQTRTEPNPSMRTALSFLAAFRRSLTDQASAITQTRLDNFFKFANLPCKAPPISASSAPHMVDPAVVRDLLASAEAAKKLWRPRQPETKSSGSKANKKKSLRRGGRKFTPKQPSAEQDESPSQSEIPSRPKSSAARAKSSKSQALATLSLEEIVHVWVLPKGRAGCGGSGGDDRRRYSDHH</sequence>
<dbReference type="OrthoDB" id="2415727at2759"/>
<dbReference type="EMBL" id="JAAAJB010000162">
    <property type="protein sequence ID" value="KAG0263390.1"/>
    <property type="molecule type" value="Genomic_DNA"/>
</dbReference>
<feature type="region of interest" description="Disordered" evidence="1">
    <location>
        <begin position="314"/>
        <end position="334"/>
    </location>
</feature>
<feature type="region of interest" description="Disordered" evidence="1">
    <location>
        <begin position="231"/>
        <end position="297"/>
    </location>
</feature>
<evidence type="ECO:0000256" key="1">
    <source>
        <dbReference type="SAM" id="MobiDB-lite"/>
    </source>
</evidence>
<organism evidence="2 3">
    <name type="scientific">Actinomortierella ambigua</name>
    <dbReference type="NCBI Taxonomy" id="1343610"/>
    <lineage>
        <taxon>Eukaryota</taxon>
        <taxon>Fungi</taxon>
        <taxon>Fungi incertae sedis</taxon>
        <taxon>Mucoromycota</taxon>
        <taxon>Mortierellomycotina</taxon>
        <taxon>Mortierellomycetes</taxon>
        <taxon>Mortierellales</taxon>
        <taxon>Mortierellaceae</taxon>
        <taxon>Actinomortierella</taxon>
    </lineage>
</organism>
<gene>
    <name evidence="2" type="ORF">DFQ27_001783</name>
</gene>
<comment type="caution">
    <text evidence="2">The sequence shown here is derived from an EMBL/GenBank/DDBJ whole genome shotgun (WGS) entry which is preliminary data.</text>
</comment>
<feature type="compositionally biased region" description="Polar residues" evidence="1">
    <location>
        <begin position="264"/>
        <end position="279"/>
    </location>
</feature>
<protein>
    <submittedName>
        <fullName evidence="2">Uncharacterized protein</fullName>
    </submittedName>
</protein>
<feature type="compositionally biased region" description="Low complexity" evidence="1">
    <location>
        <begin position="280"/>
        <end position="295"/>
    </location>
</feature>
<dbReference type="AlphaFoldDB" id="A0A9P6U884"/>
<feature type="compositionally biased region" description="Basic residues" evidence="1">
    <location>
        <begin position="248"/>
        <end position="262"/>
    </location>
</feature>
<evidence type="ECO:0000313" key="3">
    <source>
        <dbReference type="Proteomes" id="UP000807716"/>
    </source>
</evidence>
<keyword evidence="3" id="KW-1185">Reference proteome</keyword>
<name>A0A9P6U884_9FUNG</name>
<evidence type="ECO:0000313" key="2">
    <source>
        <dbReference type="EMBL" id="KAG0263390.1"/>
    </source>
</evidence>
<reference evidence="2" key="1">
    <citation type="journal article" date="2020" name="Fungal Divers.">
        <title>Resolving the Mortierellaceae phylogeny through synthesis of multi-gene phylogenetics and phylogenomics.</title>
        <authorList>
            <person name="Vandepol N."/>
            <person name="Liber J."/>
            <person name="Desiro A."/>
            <person name="Na H."/>
            <person name="Kennedy M."/>
            <person name="Barry K."/>
            <person name="Grigoriev I.V."/>
            <person name="Miller A.N."/>
            <person name="O'Donnell K."/>
            <person name="Stajich J.E."/>
            <person name="Bonito G."/>
        </authorList>
    </citation>
    <scope>NUCLEOTIDE SEQUENCE</scope>
    <source>
        <strain evidence="2">BC1065</strain>
    </source>
</reference>
<proteinExistence type="predicted"/>